<comment type="caution">
    <text evidence="2">The sequence shown here is derived from an EMBL/GenBank/DDBJ whole genome shotgun (WGS) entry which is preliminary data.</text>
</comment>
<evidence type="ECO:0000313" key="3">
    <source>
        <dbReference type="Proteomes" id="UP001597114"/>
    </source>
</evidence>
<keyword evidence="3" id="KW-1185">Reference proteome</keyword>
<name>A0ABW4ESN5_9PSEU</name>
<sequence>MTAESEPVPVPEEPPVSFGLGRVGRDLGTYIGNTSGPTHSGLGDQYNSYFGSGDILKRIRQQPLGEEAQRLELCFVEPPGWKRATAMLAVPGAVLLHGRPGSGIRSAALRLLSLCGGRDGGPTRELLPDSRDDSYADLLRLDDVVEGDRLLFDLLDNHERLPIFQREFPWFREAIRERKAYLAVVLPRDRPWTIEPELRRSVAPLGRPDGMGVLYRHLQADGIEYVAGARHVEVENWASRVPMRDIALLASNVGEARLGDPSASFDDWFERAWNASATASKVADEIRGYREKRLLPLMLATATFEGCPVDTVFAAEWKLLELLEYPPGEVHELDRPDMADRVQAIAAQTGPNRRVRFMTPGHGPAALKHFWVNYPGLRDNFRDWITACGGMEGLDETDWRSAARRFAEQCLHVGRTDDLIRAASEWATSSRAGMTSAEELLVRGLRHADGGRQVRQKFYDWSKDSQLQFRPGVLGSRSMCSGDRTVPARRGAHPASSPLRPPRRCRGFPQCGRRDRGACWKRRILPTNVVPLGRAWARSNDSTAESQPIPADRRPGAADRRSTPEQASDCGSSGPQSARRVLEIRARGSATWV</sequence>
<evidence type="ECO:0000313" key="2">
    <source>
        <dbReference type="EMBL" id="MFD1517010.1"/>
    </source>
</evidence>
<reference evidence="3" key="1">
    <citation type="journal article" date="2019" name="Int. J. Syst. Evol. Microbiol.">
        <title>The Global Catalogue of Microorganisms (GCM) 10K type strain sequencing project: providing services to taxonomists for standard genome sequencing and annotation.</title>
        <authorList>
            <consortium name="The Broad Institute Genomics Platform"/>
            <consortium name="The Broad Institute Genome Sequencing Center for Infectious Disease"/>
            <person name="Wu L."/>
            <person name="Ma J."/>
        </authorList>
    </citation>
    <scope>NUCLEOTIDE SEQUENCE [LARGE SCALE GENOMIC DNA]</scope>
    <source>
        <strain evidence="3">CCM 7043</strain>
    </source>
</reference>
<gene>
    <name evidence="2" type="ORF">ACFSJD_05905</name>
</gene>
<accession>A0ABW4ESN5</accession>
<protein>
    <submittedName>
        <fullName evidence="2">Uncharacterized protein</fullName>
    </submittedName>
</protein>
<organism evidence="2 3">
    <name type="scientific">Pseudonocardia yunnanensis</name>
    <dbReference type="NCBI Taxonomy" id="58107"/>
    <lineage>
        <taxon>Bacteria</taxon>
        <taxon>Bacillati</taxon>
        <taxon>Actinomycetota</taxon>
        <taxon>Actinomycetes</taxon>
        <taxon>Pseudonocardiales</taxon>
        <taxon>Pseudonocardiaceae</taxon>
        <taxon>Pseudonocardia</taxon>
    </lineage>
</organism>
<feature type="compositionally biased region" description="Basic and acidic residues" evidence="1">
    <location>
        <begin position="551"/>
        <end position="563"/>
    </location>
</feature>
<feature type="region of interest" description="Disordered" evidence="1">
    <location>
        <begin position="480"/>
        <end position="508"/>
    </location>
</feature>
<dbReference type="EMBL" id="JBHUCO010000006">
    <property type="protein sequence ID" value="MFD1517010.1"/>
    <property type="molecule type" value="Genomic_DNA"/>
</dbReference>
<feature type="compositionally biased region" description="Polar residues" evidence="1">
    <location>
        <begin position="564"/>
        <end position="576"/>
    </location>
</feature>
<proteinExistence type="predicted"/>
<dbReference type="Proteomes" id="UP001597114">
    <property type="component" value="Unassembled WGS sequence"/>
</dbReference>
<dbReference type="RefSeq" id="WP_344729114.1">
    <property type="nucleotide sequence ID" value="NZ_BAAAUS010000059.1"/>
</dbReference>
<evidence type="ECO:0000256" key="1">
    <source>
        <dbReference type="SAM" id="MobiDB-lite"/>
    </source>
</evidence>
<feature type="region of interest" description="Disordered" evidence="1">
    <location>
        <begin position="539"/>
        <end position="581"/>
    </location>
</feature>